<keyword evidence="1" id="KW-1133">Transmembrane helix</keyword>
<evidence type="ECO:0000313" key="2">
    <source>
        <dbReference type="EMBL" id="EPG73068.1"/>
    </source>
</evidence>
<feature type="transmembrane region" description="Helical" evidence="1">
    <location>
        <begin position="111"/>
        <end position="135"/>
    </location>
</feature>
<evidence type="ECO:0000313" key="3">
    <source>
        <dbReference type="Proteomes" id="UP000014540"/>
    </source>
</evidence>
<accession>S3UV08</accession>
<protein>
    <submittedName>
        <fullName evidence="2">ABC-2 family transporter protein</fullName>
    </submittedName>
</protein>
<keyword evidence="3" id="KW-1185">Reference proteome</keyword>
<reference evidence="2" key="1">
    <citation type="submission" date="2013-04" db="EMBL/GenBank/DDBJ databases">
        <authorList>
            <person name="Harkins D.M."/>
            <person name="Durkin A.S."/>
            <person name="Selengut J.D."/>
            <person name="Sanka R."/>
            <person name="DePew J."/>
            <person name="Purushe J."/>
            <person name="Ahmed A."/>
            <person name="van der Linden H."/>
            <person name="Goris M.G.A."/>
            <person name="Hartskeerl R.A."/>
            <person name="Vinetz J.M."/>
            <person name="Sutton G.G."/>
            <person name="Nelson W.C."/>
            <person name="Fouts D.E."/>
        </authorList>
    </citation>
    <scope>NUCLEOTIDE SEQUENCE [LARGE SCALE GENOMIC DNA]</scope>
    <source>
        <strain evidence="2">BUT 6</strain>
    </source>
</reference>
<name>S3UV08_9LEPT</name>
<dbReference type="EMBL" id="AKWZ02000010">
    <property type="protein sequence ID" value="EPG73068.1"/>
    <property type="molecule type" value="Genomic_DNA"/>
</dbReference>
<feature type="transmembrane region" description="Helical" evidence="1">
    <location>
        <begin position="249"/>
        <end position="267"/>
    </location>
</feature>
<dbReference type="AlphaFoldDB" id="S3UV08"/>
<keyword evidence="1" id="KW-0472">Membrane</keyword>
<evidence type="ECO:0000256" key="1">
    <source>
        <dbReference type="SAM" id="Phobius"/>
    </source>
</evidence>
<feature type="transmembrane region" description="Helical" evidence="1">
    <location>
        <begin position="37"/>
        <end position="59"/>
    </location>
</feature>
<sequence length="273" mass="30758">MNLKSKQSFSFFFVSMFLQLPVLIKLTLLQVQRRKALFFLFSLLAFYLLGEWFCTSTFGDNITKGVSVGTYFTLSSLWVTVFLVMMTSDLLRQDLDSQVHTLWLSRPLDPLVYLAGKGITLLILVMLFLVGAFAIHSAFAMEIPWDFLLYQGVMFLSYGFLVVFALLITLTANQTISVLLSFGLLLGTAILDFIVYNGVVDGSAELAENQKLFVKIAYWVLPQLGTVYYHSGRLLEGKVEDPFSYGPYSFLQVGAWILLLKAALIGATRRKEI</sequence>
<dbReference type="STRING" id="1193011.LEP1GSC058_2962"/>
<feature type="transmembrane region" description="Helical" evidence="1">
    <location>
        <begin position="212"/>
        <end position="229"/>
    </location>
</feature>
<organism evidence="2 3">
    <name type="scientific">Leptospira fainei serovar Hurstbridge str. BUT 6</name>
    <dbReference type="NCBI Taxonomy" id="1193011"/>
    <lineage>
        <taxon>Bacteria</taxon>
        <taxon>Pseudomonadati</taxon>
        <taxon>Spirochaetota</taxon>
        <taxon>Spirochaetia</taxon>
        <taxon>Leptospirales</taxon>
        <taxon>Leptospiraceae</taxon>
        <taxon>Leptospira</taxon>
    </lineage>
</organism>
<gene>
    <name evidence="2" type="ORF">LEP1GSC058_2962</name>
</gene>
<dbReference type="Proteomes" id="UP000014540">
    <property type="component" value="Unassembled WGS sequence"/>
</dbReference>
<proteinExistence type="predicted"/>
<feature type="transmembrane region" description="Helical" evidence="1">
    <location>
        <begin position="12"/>
        <end position="31"/>
    </location>
</feature>
<keyword evidence="1" id="KW-0812">Transmembrane</keyword>
<feature type="transmembrane region" description="Helical" evidence="1">
    <location>
        <begin position="176"/>
        <end position="200"/>
    </location>
</feature>
<comment type="caution">
    <text evidence="2">The sequence shown here is derived from an EMBL/GenBank/DDBJ whole genome shotgun (WGS) entry which is preliminary data.</text>
</comment>
<feature type="transmembrane region" description="Helical" evidence="1">
    <location>
        <begin position="147"/>
        <end position="170"/>
    </location>
</feature>
<feature type="transmembrane region" description="Helical" evidence="1">
    <location>
        <begin position="71"/>
        <end position="91"/>
    </location>
</feature>